<protein>
    <submittedName>
        <fullName evidence="2">Uncharacterized protein</fullName>
    </submittedName>
</protein>
<feature type="region of interest" description="Disordered" evidence="1">
    <location>
        <begin position="891"/>
        <end position="912"/>
    </location>
</feature>
<dbReference type="Proteomes" id="UP000186922">
    <property type="component" value="Unassembled WGS sequence"/>
</dbReference>
<proteinExistence type="predicted"/>
<dbReference type="EMBL" id="BDGG01000001">
    <property type="protein sequence ID" value="GAU89465.1"/>
    <property type="molecule type" value="Genomic_DNA"/>
</dbReference>
<name>A0A1D1UM30_RAMVA</name>
<accession>A0A1D1UM30</accession>
<evidence type="ECO:0000313" key="2">
    <source>
        <dbReference type="EMBL" id="GAU89465.1"/>
    </source>
</evidence>
<dbReference type="AlphaFoldDB" id="A0A1D1UM30"/>
<reference evidence="2 3" key="1">
    <citation type="journal article" date="2016" name="Nat. Commun.">
        <title>Extremotolerant tardigrade genome and improved radiotolerance of human cultured cells by tardigrade-unique protein.</title>
        <authorList>
            <person name="Hashimoto T."/>
            <person name="Horikawa D.D."/>
            <person name="Saito Y."/>
            <person name="Kuwahara H."/>
            <person name="Kozuka-Hata H."/>
            <person name="Shin-I T."/>
            <person name="Minakuchi Y."/>
            <person name="Ohishi K."/>
            <person name="Motoyama A."/>
            <person name="Aizu T."/>
            <person name="Enomoto A."/>
            <person name="Kondo K."/>
            <person name="Tanaka S."/>
            <person name="Hara Y."/>
            <person name="Koshikawa S."/>
            <person name="Sagara H."/>
            <person name="Miura T."/>
            <person name="Yokobori S."/>
            <person name="Miyagawa K."/>
            <person name="Suzuki Y."/>
            <person name="Kubo T."/>
            <person name="Oyama M."/>
            <person name="Kohara Y."/>
            <person name="Fujiyama A."/>
            <person name="Arakawa K."/>
            <person name="Katayama T."/>
            <person name="Toyoda A."/>
            <person name="Kunieda T."/>
        </authorList>
    </citation>
    <scope>NUCLEOTIDE SEQUENCE [LARGE SCALE GENOMIC DNA]</scope>
    <source>
        <strain evidence="2 3">YOKOZUNA-1</strain>
    </source>
</reference>
<sequence length="912" mass="100934">MASVNPLDVIKLLDWDYRLHYRIDDFPSQADKAFMETVKDEMTHTGLSVYSVFDIVFVITILWLPQTTLQAPPPYDLYSLGGDPTRTCSNVPFKVVPVTSGTTYTWTATPTGLCSSVSNSTTGILRCSKPQTYLLVGTPATSDPLEVRVNIDYCQDLYAWYAVPVITDNSTSPATTTVDREWKNDYMVFRVWVIGQSLGDLTAAMPTFNIDQYLQLTSSFHGSVTPTPNDAALTRTFRQMGLVPKIKNNYVEQYDIFYYCNTSIPPSWNNDSSYFTFICNRTTNDRYGYHRALNGTPGVPLNGGFVDLAYQTKILVSSVGKQDKFGFTVGDSRQTISRPKFSFPSTLDSKTTLTWVPDTSIRFAPCNTNFAIMCRQNDGCIYTNDEFTTTFPLNVQLGTLSTAKLSNLVVTNSYVIFLTDGSEQSPTSGTLYLIHKNTTTGQATRMDLSVSAFLGLRTHQWCLSGTQNAVRDGYLAWNNDTVVWGTTTGSPKEYWTQQIRSEWLGQNDTLVDVVLDKTPGRPGFYFMTYNTDGAIGTVSVFYYWKDPGVSAVNYANLIFTGPWSFNLSSGVPAFNKFRLHTLFGDDPALLITFTSQMFTASKDPNQTVNAGGKNIAARSYTVTLQAATPTATMDSTRSARFLTGGSMFFITSNNGIYYGNPIAKKVVQLHKVAPSDSALWVDRFDRPFVITIGGSPLAITQKSYINVDHELINLDDSIKLSDCPWSSFIVSGNDPQHNIDVGESFKILGRLWSPVDQKNSISMVLNGPLTVTGASQDKWINMTDISETKVTGDLNEMTRSVLLTNTYAQSFPSFVYRPVSGLPDMVSSLSIHPSKVELSCTKTSQVVVFTQPYCPNGLNIRIVPQNACVSAYPSQISISAEYRSIKATQHDKQVNSTHVHVGEDAAPKGLNK</sequence>
<evidence type="ECO:0000256" key="1">
    <source>
        <dbReference type="SAM" id="MobiDB-lite"/>
    </source>
</evidence>
<keyword evidence="3" id="KW-1185">Reference proteome</keyword>
<evidence type="ECO:0000313" key="3">
    <source>
        <dbReference type="Proteomes" id="UP000186922"/>
    </source>
</evidence>
<gene>
    <name evidence="2" type="primary">RvY_02014-1</name>
    <name evidence="2" type="synonym">RvY_02014.1</name>
    <name evidence="2" type="ORF">RvY_02014</name>
</gene>
<comment type="caution">
    <text evidence="2">The sequence shown here is derived from an EMBL/GenBank/DDBJ whole genome shotgun (WGS) entry which is preliminary data.</text>
</comment>
<organism evidence="2 3">
    <name type="scientific">Ramazzottius varieornatus</name>
    <name type="common">Water bear</name>
    <name type="synonym">Tardigrade</name>
    <dbReference type="NCBI Taxonomy" id="947166"/>
    <lineage>
        <taxon>Eukaryota</taxon>
        <taxon>Metazoa</taxon>
        <taxon>Ecdysozoa</taxon>
        <taxon>Tardigrada</taxon>
        <taxon>Eutardigrada</taxon>
        <taxon>Parachela</taxon>
        <taxon>Hypsibioidea</taxon>
        <taxon>Ramazzottiidae</taxon>
        <taxon>Ramazzottius</taxon>
    </lineage>
</organism>